<dbReference type="PANTHER" id="PTHR46124:SF2">
    <property type="entry name" value="D-AMINOACYL-TRNA DEACYLASE"/>
    <property type="match status" value="1"/>
</dbReference>
<dbReference type="Gene3D" id="3.20.20.140">
    <property type="entry name" value="Metal-dependent hydrolases"/>
    <property type="match status" value="1"/>
</dbReference>
<proteinExistence type="predicted"/>
<sequence length="217" mass="25027">MYLYNIHTHKVDDASCEGYEVKSILNTYPEDFYEKRNQHPDCWFSCGVHPWNAEDSDSQLHLLEEIIVEPNVVAIGEAGLDKLRGAEMSVQIDVFRKQIELAMDVNKPLIIHCVKAWDELIRLYKEYEGSNIPWIIHGYRGNPQQTQQLSRVGFKFSIGEKFNVDSLKEIPLTDIFCETDESDLTICKVYENISSEIDVNKNHFAILVADNVGRVFK</sequence>
<dbReference type="Pfam" id="PF01026">
    <property type="entry name" value="TatD_DNase"/>
    <property type="match status" value="1"/>
</dbReference>
<dbReference type="GO" id="GO:0016788">
    <property type="term" value="F:hydrolase activity, acting on ester bonds"/>
    <property type="evidence" value="ECO:0007669"/>
    <property type="project" value="InterPro"/>
</dbReference>
<reference evidence="1" key="1">
    <citation type="submission" date="2016-04" db="EMBL/GenBank/DDBJ databases">
        <authorList>
            <person name="Evans L.H."/>
            <person name="Alamgir A."/>
            <person name="Owens N."/>
            <person name="Weber N.D."/>
            <person name="Virtaneva K."/>
            <person name="Barbian K."/>
            <person name="Babar A."/>
            <person name="Rosenke K."/>
        </authorList>
    </citation>
    <scope>NUCLEOTIDE SEQUENCE</scope>
    <source>
        <strain evidence="1">86-2</strain>
    </source>
</reference>
<dbReference type="InterPro" id="IPR001130">
    <property type="entry name" value="TatD-like"/>
</dbReference>
<dbReference type="PANTHER" id="PTHR46124">
    <property type="entry name" value="D-AMINOACYL-TRNA DEACYLASE"/>
    <property type="match status" value="1"/>
</dbReference>
<dbReference type="EMBL" id="FLUL01000001">
    <property type="protein sequence ID" value="SBW06125.1"/>
    <property type="molecule type" value="Genomic_DNA"/>
</dbReference>
<dbReference type="RefSeq" id="WP_296951072.1">
    <property type="nucleotide sequence ID" value="NZ_LT599021.1"/>
</dbReference>
<dbReference type="SUPFAM" id="SSF51556">
    <property type="entry name" value="Metallo-dependent hydrolases"/>
    <property type="match status" value="1"/>
</dbReference>
<dbReference type="AlphaFoldDB" id="A0A212K3M1"/>
<name>A0A212K3M1_9BACT</name>
<evidence type="ECO:0000313" key="1">
    <source>
        <dbReference type="EMBL" id="SBW06125.1"/>
    </source>
</evidence>
<protein>
    <submittedName>
        <fullName evidence="1">Uncharacterized protein</fullName>
    </submittedName>
</protein>
<gene>
    <name evidence="1" type="ORF">KL86DYS2_12914</name>
</gene>
<accession>A0A212K3M1</accession>
<dbReference type="InterPro" id="IPR032466">
    <property type="entry name" value="Metal_Hydrolase"/>
</dbReference>
<organism evidence="1">
    <name type="scientific">uncultured Dysgonomonas sp</name>
    <dbReference type="NCBI Taxonomy" id="206096"/>
    <lineage>
        <taxon>Bacteria</taxon>
        <taxon>Pseudomonadati</taxon>
        <taxon>Bacteroidota</taxon>
        <taxon>Bacteroidia</taxon>
        <taxon>Bacteroidales</taxon>
        <taxon>Dysgonomonadaceae</taxon>
        <taxon>Dysgonomonas</taxon>
        <taxon>environmental samples</taxon>
    </lineage>
</organism>